<dbReference type="InterPro" id="IPR011008">
    <property type="entry name" value="Dimeric_a/b-barrel"/>
</dbReference>
<protein>
    <recommendedName>
        <fullName evidence="1">ABM domain-containing protein</fullName>
    </recommendedName>
</protein>
<gene>
    <name evidence="2" type="ORF">FM119_02125</name>
</gene>
<organism evidence="2 3">
    <name type="scientific">Mycetocola reblochoni REB411</name>
    <dbReference type="NCBI Taxonomy" id="1255698"/>
    <lineage>
        <taxon>Bacteria</taxon>
        <taxon>Bacillati</taxon>
        <taxon>Actinomycetota</taxon>
        <taxon>Actinomycetes</taxon>
        <taxon>Micrococcales</taxon>
        <taxon>Microbacteriaceae</taxon>
        <taxon>Mycetocola</taxon>
    </lineage>
</organism>
<dbReference type="AlphaFoldDB" id="A0A1R4IJL0"/>
<keyword evidence="3" id="KW-1185">Reference proteome</keyword>
<sequence length="105" mass="10716">MTAPVVVTAHFTAQPGKLDELRAALVASIPAVHEEEGCELYAIHDAPDGTILMIEKWSSRALLDAHSVGAPVAALNAAIAGAAAADPVVVIMDPIPAGTEVQGQL</sequence>
<name>A0A1R4IJL0_9MICO</name>
<dbReference type="RefSeq" id="WP_087136047.1">
    <property type="nucleotide sequence ID" value="NZ_FUKR01000013.1"/>
</dbReference>
<accession>A0A1R4IJL0</accession>
<proteinExistence type="predicted"/>
<dbReference type="InterPro" id="IPR007138">
    <property type="entry name" value="ABM_dom"/>
</dbReference>
<evidence type="ECO:0000313" key="3">
    <source>
        <dbReference type="Proteomes" id="UP000196778"/>
    </source>
</evidence>
<evidence type="ECO:0000259" key="1">
    <source>
        <dbReference type="PROSITE" id="PS51725"/>
    </source>
</evidence>
<evidence type="ECO:0000313" key="2">
    <source>
        <dbReference type="EMBL" id="SJN19997.1"/>
    </source>
</evidence>
<dbReference type="SUPFAM" id="SSF54909">
    <property type="entry name" value="Dimeric alpha+beta barrel"/>
    <property type="match status" value="1"/>
</dbReference>
<dbReference type="EMBL" id="FUKR01000013">
    <property type="protein sequence ID" value="SJN19997.1"/>
    <property type="molecule type" value="Genomic_DNA"/>
</dbReference>
<feature type="domain" description="ABM" evidence="1">
    <location>
        <begin position="5"/>
        <end position="91"/>
    </location>
</feature>
<reference evidence="3" key="1">
    <citation type="submission" date="2017-02" db="EMBL/GenBank/DDBJ databases">
        <authorList>
            <person name="Dridi B."/>
        </authorList>
    </citation>
    <scope>NUCLEOTIDE SEQUENCE [LARGE SCALE GENOMIC DNA]</scope>
    <source>
        <strain evidence="3">EB411</strain>
    </source>
</reference>
<dbReference type="OrthoDB" id="5241825at2"/>
<dbReference type="Proteomes" id="UP000196778">
    <property type="component" value="Unassembled WGS sequence"/>
</dbReference>
<dbReference type="PROSITE" id="PS51725">
    <property type="entry name" value="ABM"/>
    <property type="match status" value="1"/>
</dbReference>
<dbReference type="Pfam" id="PF03992">
    <property type="entry name" value="ABM"/>
    <property type="match status" value="1"/>
</dbReference>
<dbReference type="Gene3D" id="3.30.70.100">
    <property type="match status" value="1"/>
</dbReference>